<dbReference type="GO" id="GO:0003677">
    <property type="term" value="F:DNA binding"/>
    <property type="evidence" value="ECO:0007669"/>
    <property type="project" value="InterPro"/>
</dbReference>
<dbReference type="Pfam" id="PF01609">
    <property type="entry name" value="DDE_Tnp_1"/>
    <property type="match status" value="1"/>
</dbReference>
<evidence type="ECO:0000313" key="5">
    <source>
        <dbReference type="Proteomes" id="UP000005839"/>
    </source>
</evidence>
<keyword evidence="2" id="KW-1133">Transmembrane helix</keyword>
<feature type="transmembrane region" description="Helical" evidence="2">
    <location>
        <begin position="70"/>
        <end position="95"/>
    </location>
</feature>
<dbReference type="Proteomes" id="UP000005839">
    <property type="component" value="Unassembled WGS sequence"/>
</dbReference>
<dbReference type="PANTHER" id="PTHR35404">
    <property type="entry name" value="TRANSPOSASE OF TN10"/>
    <property type="match status" value="1"/>
</dbReference>
<dbReference type="STRING" id="314608.KT99_08108"/>
<evidence type="ECO:0000256" key="2">
    <source>
        <dbReference type="SAM" id="Phobius"/>
    </source>
</evidence>
<sequence length="155" mass="17752">MGDGARNSKSSRASAEREKEKEPWLLATSLCESTDTAKRAVKIYATRMQIEESFRDVKTGLKMNDSGTRIAVRLSVLLLIASLSQFMLYLLGLAVKAADKHWQYQANSIKYRNVLLNQFIGLRAYKDRKLKLLKFHWRAGIKLLQNLVRDPQACY</sequence>
<dbReference type="GO" id="GO:0004803">
    <property type="term" value="F:transposase activity"/>
    <property type="evidence" value="ECO:0007669"/>
    <property type="project" value="InterPro"/>
</dbReference>
<evidence type="ECO:0000313" key="4">
    <source>
        <dbReference type="EMBL" id="EDQ00809.1"/>
    </source>
</evidence>
<gene>
    <name evidence="4" type="ORF">KT99_08108</name>
</gene>
<proteinExistence type="predicted"/>
<dbReference type="InterPro" id="IPR012337">
    <property type="entry name" value="RNaseH-like_sf"/>
</dbReference>
<dbReference type="GO" id="GO:0006313">
    <property type="term" value="P:DNA transposition"/>
    <property type="evidence" value="ECO:0007669"/>
    <property type="project" value="InterPro"/>
</dbReference>
<organism evidence="4 5">
    <name type="scientific">Shewanella benthica KT99</name>
    <dbReference type="NCBI Taxonomy" id="314608"/>
    <lineage>
        <taxon>Bacteria</taxon>
        <taxon>Pseudomonadati</taxon>
        <taxon>Pseudomonadota</taxon>
        <taxon>Gammaproteobacteria</taxon>
        <taxon>Alteromonadales</taxon>
        <taxon>Shewanellaceae</taxon>
        <taxon>Shewanella</taxon>
    </lineage>
</organism>
<dbReference type="PANTHER" id="PTHR35404:SF8">
    <property type="entry name" value="TRANSPOSASE OF TN10"/>
    <property type="match status" value="1"/>
</dbReference>
<keyword evidence="5" id="KW-1185">Reference proteome</keyword>
<name>A9D9Q8_9GAMM</name>
<feature type="region of interest" description="Disordered" evidence="1">
    <location>
        <begin position="1"/>
        <end position="21"/>
    </location>
</feature>
<accession>A9D9Q8</accession>
<comment type="caution">
    <text evidence="4">The sequence shown here is derived from an EMBL/GenBank/DDBJ whole genome shotgun (WGS) entry which is preliminary data.</text>
</comment>
<evidence type="ECO:0000259" key="3">
    <source>
        <dbReference type="Pfam" id="PF01609"/>
    </source>
</evidence>
<dbReference type="Gene3D" id="3.90.350.10">
    <property type="entry name" value="Transposase Inhibitor Protein From Tn5, Chain A, domain 1"/>
    <property type="match status" value="1"/>
</dbReference>
<keyword evidence="2" id="KW-0472">Membrane</keyword>
<dbReference type="AlphaFoldDB" id="A9D9Q8"/>
<dbReference type="EMBL" id="ABIC01000016">
    <property type="protein sequence ID" value="EDQ00809.1"/>
    <property type="molecule type" value="Genomic_DNA"/>
</dbReference>
<dbReference type="InterPro" id="IPR002559">
    <property type="entry name" value="Transposase_11"/>
</dbReference>
<reference evidence="4 5" key="1">
    <citation type="submission" date="2007-10" db="EMBL/GenBank/DDBJ databases">
        <authorList>
            <person name="Yayanos A."/>
            <person name="Ferriera S."/>
            <person name="Johnson J."/>
            <person name="Kravitz S."/>
            <person name="Halpern A."/>
            <person name="Remington K."/>
            <person name="Beeson K."/>
            <person name="Tran B."/>
            <person name="Rogers Y.-H."/>
            <person name="Friedman R."/>
            <person name="Venter J.C."/>
        </authorList>
    </citation>
    <scope>NUCLEOTIDE SEQUENCE [LARGE SCALE GENOMIC DNA]</scope>
    <source>
        <strain evidence="4 5">KT99</strain>
    </source>
</reference>
<keyword evidence="2" id="KW-0812">Transmembrane</keyword>
<evidence type="ECO:0000256" key="1">
    <source>
        <dbReference type="SAM" id="MobiDB-lite"/>
    </source>
</evidence>
<protein>
    <submittedName>
        <fullName evidence="4">Iso-IS10R ORF</fullName>
    </submittedName>
</protein>
<feature type="domain" description="Transposase IS4-like" evidence="3">
    <location>
        <begin position="17"/>
        <end position="81"/>
    </location>
</feature>
<dbReference type="SUPFAM" id="SSF53098">
    <property type="entry name" value="Ribonuclease H-like"/>
    <property type="match status" value="1"/>
</dbReference>